<evidence type="ECO:0000313" key="3">
    <source>
        <dbReference type="Proteomes" id="UP001179952"/>
    </source>
</evidence>
<dbReference type="Proteomes" id="UP001179952">
    <property type="component" value="Unassembled WGS sequence"/>
</dbReference>
<organism evidence="2 3">
    <name type="scientific">Acorus gramineus</name>
    <name type="common">Dwarf sweet flag</name>
    <dbReference type="NCBI Taxonomy" id="55184"/>
    <lineage>
        <taxon>Eukaryota</taxon>
        <taxon>Viridiplantae</taxon>
        <taxon>Streptophyta</taxon>
        <taxon>Embryophyta</taxon>
        <taxon>Tracheophyta</taxon>
        <taxon>Spermatophyta</taxon>
        <taxon>Magnoliopsida</taxon>
        <taxon>Liliopsida</taxon>
        <taxon>Acoraceae</taxon>
        <taxon>Acorus</taxon>
    </lineage>
</organism>
<name>A0AAV9AA54_ACOGR</name>
<feature type="region of interest" description="Disordered" evidence="1">
    <location>
        <begin position="36"/>
        <end position="56"/>
    </location>
</feature>
<reference evidence="2" key="2">
    <citation type="submission" date="2023-06" db="EMBL/GenBank/DDBJ databases">
        <authorList>
            <person name="Ma L."/>
            <person name="Liu K.-W."/>
            <person name="Li Z."/>
            <person name="Hsiao Y.-Y."/>
            <person name="Qi Y."/>
            <person name="Fu T."/>
            <person name="Tang G."/>
            <person name="Zhang D."/>
            <person name="Sun W.-H."/>
            <person name="Liu D.-K."/>
            <person name="Li Y."/>
            <person name="Chen G.-Z."/>
            <person name="Liu X.-D."/>
            <person name="Liao X.-Y."/>
            <person name="Jiang Y.-T."/>
            <person name="Yu X."/>
            <person name="Hao Y."/>
            <person name="Huang J."/>
            <person name="Zhao X.-W."/>
            <person name="Ke S."/>
            <person name="Chen Y.-Y."/>
            <person name="Wu W.-L."/>
            <person name="Hsu J.-L."/>
            <person name="Lin Y.-F."/>
            <person name="Huang M.-D."/>
            <person name="Li C.-Y."/>
            <person name="Huang L."/>
            <person name="Wang Z.-W."/>
            <person name="Zhao X."/>
            <person name="Zhong W.-Y."/>
            <person name="Peng D.-H."/>
            <person name="Ahmad S."/>
            <person name="Lan S."/>
            <person name="Zhang J.-S."/>
            <person name="Tsai W.-C."/>
            <person name="Van De Peer Y."/>
            <person name="Liu Z.-J."/>
        </authorList>
    </citation>
    <scope>NUCLEOTIDE SEQUENCE</scope>
    <source>
        <strain evidence="2">SCP</strain>
        <tissue evidence="2">Leaves</tissue>
    </source>
</reference>
<dbReference type="EMBL" id="JAUJYN010000011">
    <property type="protein sequence ID" value="KAK1261057.1"/>
    <property type="molecule type" value="Genomic_DNA"/>
</dbReference>
<accession>A0AAV9AA54</accession>
<proteinExistence type="predicted"/>
<sequence length="148" mass="16460">MQSAMSAPLETSMTWLRRELGLSRVTKMGGLGLFLDPGGRPRARREEGLEAAPLTGSTTAPSLWLSGLSEEELSLSATLEVGSGSCLAEEGSDWPGRPRWPVHHRFASLGCNSNYLKNQLWFSQKKNSNIYEKRKLSMVYIHSSFRET</sequence>
<evidence type="ECO:0000313" key="2">
    <source>
        <dbReference type="EMBL" id="KAK1261057.1"/>
    </source>
</evidence>
<reference evidence="2" key="1">
    <citation type="journal article" date="2023" name="Nat. Commun.">
        <title>Diploid and tetraploid genomes of Acorus and the evolution of monocots.</title>
        <authorList>
            <person name="Ma L."/>
            <person name="Liu K.W."/>
            <person name="Li Z."/>
            <person name="Hsiao Y.Y."/>
            <person name="Qi Y."/>
            <person name="Fu T."/>
            <person name="Tang G.D."/>
            <person name="Zhang D."/>
            <person name="Sun W.H."/>
            <person name="Liu D.K."/>
            <person name="Li Y."/>
            <person name="Chen G.Z."/>
            <person name="Liu X.D."/>
            <person name="Liao X.Y."/>
            <person name="Jiang Y.T."/>
            <person name="Yu X."/>
            <person name="Hao Y."/>
            <person name="Huang J."/>
            <person name="Zhao X.W."/>
            <person name="Ke S."/>
            <person name="Chen Y.Y."/>
            <person name="Wu W.L."/>
            <person name="Hsu J.L."/>
            <person name="Lin Y.F."/>
            <person name="Huang M.D."/>
            <person name="Li C.Y."/>
            <person name="Huang L."/>
            <person name="Wang Z.W."/>
            <person name="Zhao X."/>
            <person name="Zhong W.Y."/>
            <person name="Peng D.H."/>
            <person name="Ahmad S."/>
            <person name="Lan S."/>
            <person name="Zhang J.S."/>
            <person name="Tsai W.C."/>
            <person name="Van de Peer Y."/>
            <person name="Liu Z.J."/>
        </authorList>
    </citation>
    <scope>NUCLEOTIDE SEQUENCE</scope>
    <source>
        <strain evidence="2">SCP</strain>
    </source>
</reference>
<dbReference type="AlphaFoldDB" id="A0AAV9AA54"/>
<evidence type="ECO:0000256" key="1">
    <source>
        <dbReference type="SAM" id="MobiDB-lite"/>
    </source>
</evidence>
<keyword evidence="3" id="KW-1185">Reference proteome</keyword>
<protein>
    <submittedName>
        <fullName evidence="2">Uncharacterized protein</fullName>
    </submittedName>
</protein>
<gene>
    <name evidence="2" type="ORF">QJS04_geneDACA002074</name>
</gene>
<comment type="caution">
    <text evidence="2">The sequence shown here is derived from an EMBL/GenBank/DDBJ whole genome shotgun (WGS) entry which is preliminary data.</text>
</comment>